<sequence>MISDESLIDLNQQQDYLKHFSLTPQKTSDYSFVNLCGWAGEYQLTWRFTEPLIWLKQQLPQPKFWAPVGDWKNVSWPQVFKQIHLPATFTRVPEKLLDIWKDCGGLRLEITEERNNWDYIYEASDLINLRGNRYHKKKNLLNQFIKKYDYQYFSLNTERIDETLALQEDWCTWRNCESDETLASENKAIANVLRSYRLFDNICGGVIFVNQLVTAYTVAELFSDDMIIIHFEKGCPLYKGVYQAMNQLFLFHNADHRWVNREQDLGDSGLRKAKMSYHPSFFLKKYSVKVQEQK</sequence>
<reference evidence="3" key="1">
    <citation type="submission" date="2012-11" db="EMBL/GenBank/DDBJ databases">
        <authorList>
            <person name="Lucero-Rivera Y.E."/>
            <person name="Tovar-Ramirez D."/>
        </authorList>
    </citation>
    <scope>NUCLEOTIDE SEQUENCE [LARGE SCALE GENOMIC DNA]</scope>
    <source>
        <strain evidence="3">Araruama</strain>
    </source>
</reference>
<dbReference type="Pfam" id="PF09924">
    <property type="entry name" value="LPG_synthase_C"/>
    <property type="match status" value="1"/>
</dbReference>
<accession>A0A1V1P6H0</accession>
<dbReference type="PANTHER" id="PTHR41373:SF1">
    <property type="entry name" value="PHOSPHATIDYLGLYCEROL LYSYLTRANSFERASE C-TERMINAL DOMAIN-CONTAINING PROTEIN"/>
    <property type="match status" value="1"/>
</dbReference>
<dbReference type="PANTHER" id="PTHR41373">
    <property type="entry name" value="DUF2156 DOMAIN-CONTAINING PROTEIN"/>
    <property type="match status" value="1"/>
</dbReference>
<comment type="caution">
    <text evidence="2">The sequence shown here is derived from an EMBL/GenBank/DDBJ whole genome shotgun (WGS) entry which is preliminary data.</text>
</comment>
<dbReference type="InterPro" id="IPR016181">
    <property type="entry name" value="Acyl_CoA_acyltransferase"/>
</dbReference>
<dbReference type="PIRSF" id="PIRSF018688">
    <property type="entry name" value="UCP018688"/>
    <property type="match status" value="1"/>
</dbReference>
<dbReference type="InterPro" id="IPR016732">
    <property type="entry name" value="UCP018688"/>
</dbReference>
<evidence type="ECO:0000313" key="2">
    <source>
        <dbReference type="EMBL" id="ETR70383.1"/>
    </source>
</evidence>
<evidence type="ECO:0000259" key="1">
    <source>
        <dbReference type="Pfam" id="PF09924"/>
    </source>
</evidence>
<dbReference type="Gene3D" id="3.40.630.30">
    <property type="match status" value="1"/>
</dbReference>
<feature type="domain" description="Phosphatidylglycerol lysyltransferase C-terminal" evidence="1">
    <location>
        <begin position="22"/>
        <end position="288"/>
    </location>
</feature>
<dbReference type="AlphaFoldDB" id="A0A1V1P6H0"/>
<organism evidence="2 3">
    <name type="scientific">Candidatus Magnetoglobus multicellularis str. Araruama</name>
    <dbReference type="NCBI Taxonomy" id="890399"/>
    <lineage>
        <taxon>Bacteria</taxon>
        <taxon>Pseudomonadati</taxon>
        <taxon>Thermodesulfobacteriota</taxon>
        <taxon>Desulfobacteria</taxon>
        <taxon>Desulfobacterales</taxon>
        <taxon>Desulfobacteraceae</taxon>
        <taxon>Candidatus Magnetoglobus</taxon>
    </lineage>
</organism>
<protein>
    <recommendedName>
        <fullName evidence="1">Phosphatidylglycerol lysyltransferase C-terminal domain-containing protein</fullName>
    </recommendedName>
</protein>
<dbReference type="Proteomes" id="UP000189670">
    <property type="component" value="Unassembled WGS sequence"/>
</dbReference>
<proteinExistence type="predicted"/>
<dbReference type="EMBL" id="ATBP01000434">
    <property type="protein sequence ID" value="ETR70383.1"/>
    <property type="molecule type" value="Genomic_DNA"/>
</dbReference>
<evidence type="ECO:0000313" key="3">
    <source>
        <dbReference type="Proteomes" id="UP000189670"/>
    </source>
</evidence>
<dbReference type="InterPro" id="IPR024320">
    <property type="entry name" value="LPG_synthase_C"/>
</dbReference>
<name>A0A1V1P6H0_9BACT</name>
<gene>
    <name evidence="2" type="ORF">OMM_03280</name>
</gene>
<dbReference type="SUPFAM" id="SSF55729">
    <property type="entry name" value="Acyl-CoA N-acyltransferases (Nat)"/>
    <property type="match status" value="2"/>
</dbReference>